<organism evidence="1 2">
    <name type="scientific">Marinigracilibium pacificum</name>
    <dbReference type="NCBI Taxonomy" id="2729599"/>
    <lineage>
        <taxon>Bacteria</taxon>
        <taxon>Pseudomonadati</taxon>
        <taxon>Bacteroidota</taxon>
        <taxon>Cytophagia</taxon>
        <taxon>Cytophagales</taxon>
        <taxon>Flammeovirgaceae</taxon>
        <taxon>Marinigracilibium</taxon>
    </lineage>
</organism>
<protein>
    <recommendedName>
        <fullName evidence="3">Lipoprotein</fullName>
    </recommendedName>
</protein>
<proteinExistence type="predicted"/>
<sequence length="155" mass="17538">MVKVKGAILLILFSILFTACEALTGKEIGRLKINKVSNENVLFTKEKSFQFVEGEEIAFWSDLDIEYTGDVQLRFKIQMLKDGQELSVLEVNPFDKKITIGEVKTSINEDTKWSFIGKNKSLVVKESGNYTFKGLLITSENPTLKINKAEIVIKK</sequence>
<accession>A0A848J360</accession>
<evidence type="ECO:0008006" key="3">
    <source>
        <dbReference type="Google" id="ProtNLM"/>
    </source>
</evidence>
<dbReference type="AlphaFoldDB" id="A0A848J360"/>
<reference evidence="1 2" key="1">
    <citation type="submission" date="2020-04" db="EMBL/GenBank/DDBJ databases">
        <title>Flammeovirgaceae bacterium KN852 isolated from deep sea.</title>
        <authorList>
            <person name="Zhang D.-C."/>
        </authorList>
    </citation>
    <scope>NUCLEOTIDE SEQUENCE [LARGE SCALE GENOMIC DNA]</scope>
    <source>
        <strain evidence="1 2">KN852</strain>
    </source>
</reference>
<gene>
    <name evidence="1" type="ORF">HH304_15275</name>
</gene>
<dbReference type="Proteomes" id="UP000559010">
    <property type="component" value="Unassembled WGS sequence"/>
</dbReference>
<dbReference type="PROSITE" id="PS51257">
    <property type="entry name" value="PROKAR_LIPOPROTEIN"/>
    <property type="match status" value="1"/>
</dbReference>
<keyword evidence="2" id="KW-1185">Reference proteome</keyword>
<dbReference type="EMBL" id="JABBNU010000009">
    <property type="protein sequence ID" value="NMM49768.1"/>
    <property type="molecule type" value="Genomic_DNA"/>
</dbReference>
<name>A0A848J360_9BACT</name>
<comment type="caution">
    <text evidence="1">The sequence shown here is derived from an EMBL/GenBank/DDBJ whole genome shotgun (WGS) entry which is preliminary data.</text>
</comment>
<dbReference type="RefSeq" id="WP_169683186.1">
    <property type="nucleotide sequence ID" value="NZ_JABBNU010000009.1"/>
</dbReference>
<evidence type="ECO:0000313" key="1">
    <source>
        <dbReference type="EMBL" id="NMM49768.1"/>
    </source>
</evidence>
<evidence type="ECO:0000313" key="2">
    <source>
        <dbReference type="Proteomes" id="UP000559010"/>
    </source>
</evidence>